<keyword evidence="3" id="KW-0614">Plasmid</keyword>
<protein>
    <submittedName>
        <fullName evidence="2">Uncharacterized protein</fullName>
    </submittedName>
</protein>
<dbReference type="EMBL" id="CP123973">
    <property type="protein sequence ID" value="WII29849.1"/>
    <property type="molecule type" value="Genomic_DNA"/>
</dbReference>
<dbReference type="EMBL" id="LXZO01000044">
    <property type="protein sequence ID" value="PAY49218.1"/>
    <property type="molecule type" value="Genomic_DNA"/>
</dbReference>
<evidence type="ECO:0000256" key="1">
    <source>
        <dbReference type="SAM" id="MobiDB-lite"/>
    </source>
</evidence>
<organism evidence="2 5">
    <name type="scientific">Ligilactobacillus salivarius</name>
    <dbReference type="NCBI Taxonomy" id="1624"/>
    <lineage>
        <taxon>Bacteria</taxon>
        <taxon>Bacillati</taxon>
        <taxon>Bacillota</taxon>
        <taxon>Bacilli</taxon>
        <taxon>Lactobacillales</taxon>
        <taxon>Lactobacillaceae</taxon>
        <taxon>Ligilactobacillus</taxon>
    </lineage>
</organism>
<feature type="region of interest" description="Disordered" evidence="1">
    <location>
        <begin position="1"/>
        <end position="22"/>
    </location>
</feature>
<reference evidence="2 5" key="1">
    <citation type="submission" date="2016-05" db="EMBL/GenBank/DDBJ databases">
        <authorList>
            <person name="Lee J.-Y."/>
            <person name="Kim E.B."/>
            <person name="Choi Y.-J."/>
        </authorList>
    </citation>
    <scope>NUCLEOTIDE SEQUENCE [LARGE SCALE GENOMIC DNA]</scope>
    <source>
        <strain evidence="2 5">KLA006</strain>
    </source>
</reference>
<dbReference type="RefSeq" id="WP_004563960.1">
    <property type="nucleotide sequence ID" value="NZ_CP123973.1"/>
</dbReference>
<dbReference type="Proteomes" id="UP000218139">
    <property type="component" value="Unassembled WGS sequence"/>
</dbReference>
<dbReference type="AlphaFoldDB" id="A0A9X6S6J7"/>
<reference evidence="3" key="2">
    <citation type="submission" date="2023-04" db="EMBL/GenBank/DDBJ databases">
        <title>Four porcine-derived lactic acid bacteria strains analyses and their evaluation as potential probiotics based on genomics.</title>
        <authorList>
            <person name="Niu D."/>
        </authorList>
    </citation>
    <scope>NUCLEOTIDE SEQUENCE</scope>
    <source>
        <strain evidence="3">ZSA5</strain>
        <plasmid evidence="3">unnamed2</plasmid>
    </source>
</reference>
<geneLocation type="plasmid" evidence="3 6">
    <name>unnamed2</name>
</geneLocation>
<sequence length="79" mass="9436">MVLESQKKASRKYEKKNPDRTRYNSLKRGARNFISPKAGSKSDETTLYWNPYKYYEDLVAYREVLNKRIDEVEKQLAEV</sequence>
<gene>
    <name evidence="2" type="ORF">A8C52_04560</name>
    <name evidence="3" type="ORF">QFE45_10625</name>
    <name evidence="4" type="ORF">QFE45_11340</name>
</gene>
<evidence type="ECO:0000313" key="6">
    <source>
        <dbReference type="Proteomes" id="UP001231316"/>
    </source>
</evidence>
<proteinExistence type="predicted"/>
<name>A0A9X6S6J7_9LACO</name>
<dbReference type="EMBL" id="CP123973">
    <property type="protein sequence ID" value="WII29713.1"/>
    <property type="molecule type" value="Genomic_DNA"/>
</dbReference>
<evidence type="ECO:0000313" key="4">
    <source>
        <dbReference type="EMBL" id="WII29849.1"/>
    </source>
</evidence>
<dbReference type="Proteomes" id="UP001231316">
    <property type="component" value="Plasmid unnamed2"/>
</dbReference>
<accession>A0A9X6S6J7</accession>
<evidence type="ECO:0000313" key="3">
    <source>
        <dbReference type="EMBL" id="WII29713.1"/>
    </source>
</evidence>
<evidence type="ECO:0000313" key="2">
    <source>
        <dbReference type="EMBL" id="PAY49218.1"/>
    </source>
</evidence>
<evidence type="ECO:0000313" key="5">
    <source>
        <dbReference type="Proteomes" id="UP000218139"/>
    </source>
</evidence>